<evidence type="ECO:0008006" key="5">
    <source>
        <dbReference type="Google" id="ProtNLM"/>
    </source>
</evidence>
<dbReference type="STRING" id="365046.Rta_12280"/>
<keyword evidence="4" id="KW-1185">Reference proteome</keyword>
<reference evidence="4" key="1">
    <citation type="submission" date="2006-01" db="EMBL/GenBank/DDBJ databases">
        <title>Genome of the cyst-dividing bacterium Ramlibacter tataouinensis.</title>
        <authorList>
            <person name="Barakat M."/>
            <person name="Ortet P."/>
            <person name="De Luca G."/>
            <person name="Jourlin-Castelli C."/>
            <person name="Ansaldi M."/>
            <person name="Py B."/>
            <person name="Fichant G."/>
            <person name="Coutinho P."/>
            <person name="Voulhoux R."/>
            <person name="Bastien O."/>
            <person name="Roy S."/>
            <person name="Marechal E."/>
            <person name="Henrissat B."/>
            <person name="Quentin Y."/>
            <person name="Noirot P."/>
            <person name="Filloux A."/>
            <person name="Mejean V."/>
            <person name="DuBow M."/>
            <person name="Barras F."/>
            <person name="Heulin T."/>
        </authorList>
    </citation>
    <scope>NUCLEOTIDE SEQUENCE [LARGE SCALE GENOMIC DNA]</scope>
    <source>
        <strain evidence="4">ATCC BAA-407 / DSM 14655 / LMG 21543 / TTB310</strain>
    </source>
</reference>
<feature type="signal peptide" evidence="2">
    <location>
        <begin position="1"/>
        <end position="21"/>
    </location>
</feature>
<evidence type="ECO:0000256" key="1">
    <source>
        <dbReference type="SAM" id="MobiDB-lite"/>
    </source>
</evidence>
<dbReference type="KEGG" id="rta:Rta_12280"/>
<organism evidence="3 4">
    <name type="scientific">Ramlibacter tataouinensis (strain ATCC BAA-407 / DSM 14655 / LMG 21543 / TTB310)</name>
    <dbReference type="NCBI Taxonomy" id="365046"/>
    <lineage>
        <taxon>Bacteria</taxon>
        <taxon>Pseudomonadati</taxon>
        <taxon>Pseudomonadota</taxon>
        <taxon>Betaproteobacteria</taxon>
        <taxon>Burkholderiales</taxon>
        <taxon>Comamonadaceae</taxon>
        <taxon>Ramlibacter</taxon>
    </lineage>
</organism>
<feature type="region of interest" description="Disordered" evidence="1">
    <location>
        <begin position="27"/>
        <end position="47"/>
    </location>
</feature>
<dbReference type="HOGENOM" id="CLU_164768_0_0_4"/>
<reference evidence="3 4" key="2">
    <citation type="journal article" date="2011" name="PLoS ONE">
        <title>The Cyst-Dividing Bacterium Ramlibacter tataouinensis TTB310 Genome Reveals a Well-Stocked Toolbox for Adaptation to a Desert Environment.</title>
        <authorList>
            <person name="De Luca G."/>
            <person name="Barakat M."/>
            <person name="Ortet P."/>
            <person name="Fochesato S."/>
            <person name="Jourlin-Castelli C."/>
            <person name="Ansaldi M."/>
            <person name="Py B."/>
            <person name="Fichant G."/>
            <person name="Coutinho P.M."/>
            <person name="Voulhoux R."/>
            <person name="Bastien O."/>
            <person name="Marechal E."/>
            <person name="Henrissat B."/>
            <person name="Quentin Y."/>
            <person name="Noirot P."/>
            <person name="Filloux A."/>
            <person name="Mejean V."/>
            <person name="Dubow M.S."/>
            <person name="Barras F."/>
            <person name="Barbe V."/>
            <person name="Weissenbach J."/>
            <person name="Mihalcescu I."/>
            <person name="Vermeglio A."/>
            <person name="Achouak W."/>
            <person name="Heulin T."/>
        </authorList>
    </citation>
    <scope>NUCLEOTIDE SEQUENCE [LARGE SCALE GENOMIC DNA]</scope>
    <source>
        <strain evidence="4">ATCC BAA-407 / DSM 14655 / LMG 21543 / TTB310</strain>
    </source>
</reference>
<gene>
    <name evidence="3" type="ordered locus">Rta_12280</name>
</gene>
<dbReference type="EMBL" id="CP000245">
    <property type="protein sequence ID" value="AEG92313.1"/>
    <property type="molecule type" value="Genomic_DNA"/>
</dbReference>
<protein>
    <recommendedName>
        <fullName evidence="5">DUF4148 domain-containing protein</fullName>
    </recommendedName>
</protein>
<sequence>MKNFSLLALAAASLLATAAHADEADGSQHVLQAQSTRPAAEVRAEARNPIRISEGSTGVMTPAASDMSREAVKAQAVSAVRDGQTSRGESGLM</sequence>
<dbReference type="RefSeq" id="WP_013900546.1">
    <property type="nucleotide sequence ID" value="NC_015677.1"/>
</dbReference>
<proteinExistence type="predicted"/>
<feature type="chain" id="PRO_5003335499" description="DUF4148 domain-containing protein" evidence="2">
    <location>
        <begin position="22"/>
        <end position="93"/>
    </location>
</feature>
<evidence type="ECO:0000313" key="4">
    <source>
        <dbReference type="Proteomes" id="UP000008385"/>
    </source>
</evidence>
<dbReference type="Proteomes" id="UP000008385">
    <property type="component" value="Chromosome"/>
</dbReference>
<dbReference type="OrthoDB" id="9976305at2"/>
<evidence type="ECO:0000256" key="2">
    <source>
        <dbReference type="SAM" id="SignalP"/>
    </source>
</evidence>
<keyword evidence="2" id="KW-0732">Signal</keyword>
<name>F5Y1R2_RAMTT</name>
<evidence type="ECO:0000313" key="3">
    <source>
        <dbReference type="EMBL" id="AEG92313.1"/>
    </source>
</evidence>
<dbReference type="AlphaFoldDB" id="F5Y1R2"/>
<accession>F5Y1R2</accession>